<dbReference type="FunFam" id="2.30.30.40:FF:000168">
    <property type="entry name" value="SH3 domain protein (Cyk3)"/>
    <property type="match status" value="1"/>
</dbReference>
<feature type="region of interest" description="Disordered" evidence="3">
    <location>
        <begin position="318"/>
        <end position="354"/>
    </location>
</feature>
<feature type="region of interest" description="Disordered" evidence="3">
    <location>
        <begin position="478"/>
        <end position="500"/>
    </location>
</feature>
<dbReference type="GeneID" id="2910725"/>
<dbReference type="SMART" id="SM00460">
    <property type="entry name" value="TGc"/>
    <property type="match status" value="1"/>
</dbReference>
<dbReference type="SUPFAM" id="SSF50044">
    <property type="entry name" value="SH3-domain"/>
    <property type="match status" value="1"/>
</dbReference>
<dbReference type="Pfam" id="PF00018">
    <property type="entry name" value="SH3_1"/>
    <property type="match status" value="1"/>
</dbReference>
<dbReference type="VEuPathDB" id="FungiDB:YALI1_D13916g"/>
<dbReference type="InterPro" id="IPR056409">
    <property type="entry name" value="Ig_CYK3_C"/>
</dbReference>
<feature type="region of interest" description="Disordered" evidence="3">
    <location>
        <begin position="157"/>
        <end position="209"/>
    </location>
</feature>
<name>A0A1D8NE61_YARLL</name>
<evidence type="ECO:0000313" key="5">
    <source>
        <dbReference type="EMBL" id="AOW03908.1"/>
    </source>
</evidence>
<dbReference type="VEuPathDB" id="FungiDB:YALI0_D11088g"/>
<organism evidence="5 6">
    <name type="scientific">Yarrowia lipolytica</name>
    <name type="common">Candida lipolytica</name>
    <dbReference type="NCBI Taxonomy" id="4952"/>
    <lineage>
        <taxon>Eukaryota</taxon>
        <taxon>Fungi</taxon>
        <taxon>Dikarya</taxon>
        <taxon>Ascomycota</taxon>
        <taxon>Saccharomycotina</taxon>
        <taxon>Dipodascomycetes</taxon>
        <taxon>Dipodascales</taxon>
        <taxon>Dipodascales incertae sedis</taxon>
        <taxon>Yarrowia</taxon>
    </lineage>
</organism>
<dbReference type="OMA" id="ETWYFLA"/>
<dbReference type="Pfam" id="PF24584">
    <property type="entry name" value="Ig_CYK3_C"/>
    <property type="match status" value="1"/>
</dbReference>
<dbReference type="Pfam" id="PF01841">
    <property type="entry name" value="Transglut_core"/>
    <property type="match status" value="1"/>
</dbReference>
<evidence type="ECO:0000313" key="6">
    <source>
        <dbReference type="Proteomes" id="UP000182444"/>
    </source>
</evidence>
<evidence type="ECO:0000256" key="1">
    <source>
        <dbReference type="ARBA" id="ARBA00022443"/>
    </source>
</evidence>
<dbReference type="SMART" id="SM00326">
    <property type="entry name" value="SH3"/>
    <property type="match status" value="1"/>
</dbReference>
<proteinExistence type="predicted"/>
<dbReference type="PANTHER" id="PTHR46333">
    <property type="entry name" value="CYTOKINESIS PROTEIN 3"/>
    <property type="match status" value="1"/>
</dbReference>
<dbReference type="InterPro" id="IPR001452">
    <property type="entry name" value="SH3_domain"/>
</dbReference>
<dbReference type="Gene3D" id="3.10.620.30">
    <property type="match status" value="1"/>
</dbReference>
<evidence type="ECO:0000256" key="2">
    <source>
        <dbReference type="PROSITE-ProRule" id="PRU00192"/>
    </source>
</evidence>
<sequence>MTDTFTVPYLPCQVKAIYSWSGEEDNDLGFIEGDIIDVLNTGDGNWWTGKLRRNNVTGVFPRNFVVLDEPKGGRRPHQPPQKRYTLCDGDDSYNGGYSSADASQVSLELTRSPSTEVSALDIAKPVNGGYKSLDPAQSSPQSFDPLAKLSMHLQSIDLGHDPLYPPVPPHGVKQTSNTRSGNQSTNSHNATYDKYSSLSNHKRTNSDDGNFSGDFSGDYSGDLVNHKFDRDITPRHNGLDRTPSPLRNAMDDVLLSLDGMKQGARAQQDYRDFTPTKDRPYGAVHTPMAYRPEARRQLSYHEKRSSWIQSAGQKTFHMGDNESAASSDDEEDVPFSPDSYGKLPFSPDSYSGGSAGVHRADTVNSYSSEMTKMSGVSGCSLPTTVSDFSATSAADFHMRQGLHEVTTKYMADIESTMKTDSADYDATEVPVALPNQLGPEKSLKMRKSTGFLKKFIKKVTNTVPSSGSTPNMYKTAFVESSPSSRASPKRTASIKSNKSSRSLRSIKSLSAISFSSSNFSSAALMSEPSKTSNVKQSAVDPKQWIEIRQNVHRANTVTAVERKERQKKLALEGIRCIEPLKKTAQLISPRKIETDLSHVDRYVRTQMSSLASSSTPHLLMSRHVMPQFQYEIERLRAVFMFCSEKLKWTGDHAERYDIDLQATMQSRKATTQEVAMLVSHMCAALGVHCQVIPGMLKAPGGVFDSRSTLTPNHFWNAVLVDDQWRVMDCTLANPSFPLRYQYSAASDRACDDFYFLASPAEAIYTHIPTKETYQHLEPGPLDLMTALALPVLCPKYWDTRVKLTNYDTTLMRLKNLEVGEVTFTVSPDMEIFADVQPGSFAAHGHSAMLEYAASRTIQKVPTLCQVYWEFGKRIYRVKAVLPPGFAQGLVNVYCGPKGKNSSHRKNHHPVVAAFPITHSGTTQQFEFVIRHPTPHCKLQDLYVVQPQCYKLTVGNIYHFAIKQHPSSGINSGSGFARTKIAIQPPSGKITKLVLKEDDSTTTHGLWELSVKCTESGPWRALVLTDSGSAWSVFAEWLCS</sequence>
<evidence type="ECO:0000256" key="3">
    <source>
        <dbReference type="SAM" id="MobiDB-lite"/>
    </source>
</evidence>
<gene>
    <name evidence="5" type="ORF">YALI1_D13916g</name>
</gene>
<dbReference type="PROSITE" id="PS50002">
    <property type="entry name" value="SH3"/>
    <property type="match status" value="1"/>
</dbReference>
<feature type="compositionally biased region" description="Polar residues" evidence="3">
    <location>
        <begin position="173"/>
        <end position="199"/>
    </location>
</feature>
<dbReference type="InterPro" id="IPR002931">
    <property type="entry name" value="Transglutaminase-like"/>
</dbReference>
<dbReference type="PANTHER" id="PTHR46333:SF2">
    <property type="entry name" value="CYTOKINESIS PROTEIN 3"/>
    <property type="match status" value="1"/>
</dbReference>
<dbReference type="RefSeq" id="XP_502684.3">
    <property type="nucleotide sequence ID" value="XM_502684.3"/>
</dbReference>
<reference evidence="5 6" key="1">
    <citation type="journal article" date="2016" name="PLoS ONE">
        <title>Sequence Assembly of Yarrowia lipolytica Strain W29/CLIB89 Shows Transposable Element Diversity.</title>
        <authorList>
            <person name="Magnan C."/>
            <person name="Yu J."/>
            <person name="Chang I."/>
            <person name="Jahn E."/>
            <person name="Kanomata Y."/>
            <person name="Wu J."/>
            <person name="Zeller M."/>
            <person name="Oakes M."/>
            <person name="Baldi P."/>
            <person name="Sandmeyer S."/>
        </authorList>
    </citation>
    <scope>NUCLEOTIDE SEQUENCE [LARGE SCALE GENOMIC DNA]</scope>
    <source>
        <strain evidence="6">CLIB89(W29)</strain>
    </source>
</reference>
<dbReference type="KEGG" id="yli:2910725"/>
<dbReference type="eggNOG" id="KOG4575">
    <property type="taxonomic scope" value="Eukaryota"/>
</dbReference>
<protein>
    <recommendedName>
        <fullName evidence="4">SH3 domain-containing protein</fullName>
    </recommendedName>
</protein>
<dbReference type="SUPFAM" id="SSF54001">
    <property type="entry name" value="Cysteine proteinases"/>
    <property type="match status" value="1"/>
</dbReference>
<dbReference type="InterPro" id="IPR038765">
    <property type="entry name" value="Papain-like_cys_pep_sf"/>
</dbReference>
<dbReference type="GO" id="GO:0140278">
    <property type="term" value="P:mitotic division septum assembly"/>
    <property type="evidence" value="ECO:0007669"/>
    <property type="project" value="TreeGrafter"/>
</dbReference>
<keyword evidence="1 2" id="KW-0728">SH3 domain</keyword>
<dbReference type="GO" id="GO:0110085">
    <property type="term" value="C:mitotic actomyosin contractile ring"/>
    <property type="evidence" value="ECO:0007669"/>
    <property type="project" value="TreeGrafter"/>
</dbReference>
<dbReference type="InterPro" id="IPR052557">
    <property type="entry name" value="CAP/Cytokinesis_protein"/>
</dbReference>
<evidence type="ECO:0000259" key="4">
    <source>
        <dbReference type="PROSITE" id="PS50002"/>
    </source>
</evidence>
<dbReference type="AlphaFoldDB" id="A0A1D8NE61"/>
<dbReference type="Gene3D" id="2.30.30.40">
    <property type="entry name" value="SH3 Domains"/>
    <property type="match status" value="1"/>
</dbReference>
<dbReference type="Proteomes" id="UP000182444">
    <property type="component" value="Chromosome 1D"/>
</dbReference>
<dbReference type="InterPro" id="IPR036028">
    <property type="entry name" value="SH3-like_dom_sf"/>
</dbReference>
<dbReference type="EMBL" id="CP017556">
    <property type="protein sequence ID" value="AOW03908.1"/>
    <property type="molecule type" value="Genomic_DNA"/>
</dbReference>
<feature type="domain" description="SH3" evidence="4">
    <location>
        <begin position="9"/>
        <end position="70"/>
    </location>
</feature>
<accession>A0A1D8NE61</accession>